<keyword evidence="1" id="KW-0812">Transmembrane</keyword>
<name>A0A133XMK5_9RHOO</name>
<feature type="transmembrane region" description="Helical" evidence="1">
    <location>
        <begin position="12"/>
        <end position="35"/>
    </location>
</feature>
<gene>
    <name evidence="2" type="ORF">AT959_03660</name>
</gene>
<dbReference type="SUPFAM" id="SSF74653">
    <property type="entry name" value="TolA/TonB C-terminal domain"/>
    <property type="match status" value="1"/>
</dbReference>
<keyword evidence="1" id="KW-0472">Membrane</keyword>
<protein>
    <recommendedName>
        <fullName evidence="4">TonB C-terminal domain-containing protein</fullName>
    </recommendedName>
</protein>
<comment type="caution">
    <text evidence="2">The sequence shown here is derived from an EMBL/GenBank/DDBJ whole genome shotgun (WGS) entry which is preliminary data.</text>
</comment>
<sequence>MVGAREQNRQRCLAGFFFLFDLRFFSSLTACLWATEVRRLAIAFGLSALCHLLLVIVAPSKYVVTAGDGQMISAQLVTHDEVAVSVERGRVDRAVQMKKKPRRVAADGHQIKTVSGLEPIDESLSGQGGEGASLGVRVAEEDYFSSELLTVRPYPLTILDEMLGDVNPAEMFGKAVLKIWINATGEIAGIETEFADMSEAFHSGLLAAFERMRFMPGQVDGKPVGSILKIEIGAEDFRLPVQ</sequence>
<organism evidence="2 3">
    <name type="scientific">Dechloromonas denitrificans</name>
    <dbReference type="NCBI Taxonomy" id="281362"/>
    <lineage>
        <taxon>Bacteria</taxon>
        <taxon>Pseudomonadati</taxon>
        <taxon>Pseudomonadota</taxon>
        <taxon>Betaproteobacteria</taxon>
        <taxon>Rhodocyclales</taxon>
        <taxon>Azonexaceae</taxon>
        <taxon>Dechloromonas</taxon>
    </lineage>
</organism>
<feature type="transmembrane region" description="Helical" evidence="1">
    <location>
        <begin position="41"/>
        <end position="64"/>
    </location>
</feature>
<proteinExistence type="predicted"/>
<evidence type="ECO:0000313" key="2">
    <source>
        <dbReference type="EMBL" id="KXB32165.1"/>
    </source>
</evidence>
<keyword evidence="1" id="KW-1133">Transmembrane helix</keyword>
<dbReference type="Gene3D" id="3.30.1150.10">
    <property type="match status" value="1"/>
</dbReference>
<dbReference type="Proteomes" id="UP000070186">
    <property type="component" value="Unassembled WGS sequence"/>
</dbReference>
<evidence type="ECO:0008006" key="4">
    <source>
        <dbReference type="Google" id="ProtNLM"/>
    </source>
</evidence>
<reference evidence="2 3" key="1">
    <citation type="submission" date="2015-12" db="EMBL/GenBank/DDBJ databases">
        <title>Nitrous oxide reduction kinetics distinguish bacteria harboring typical versus atypical NosZ.</title>
        <authorList>
            <person name="Yoon S."/>
            <person name="Nissen S."/>
            <person name="Park D."/>
            <person name="Sanford R.A."/>
            <person name="Loeffler F.E."/>
        </authorList>
    </citation>
    <scope>NUCLEOTIDE SEQUENCE [LARGE SCALE GENOMIC DNA]</scope>
    <source>
        <strain evidence="2 3">ATCC BAA-841</strain>
    </source>
</reference>
<dbReference type="EMBL" id="LODL01000007">
    <property type="protein sequence ID" value="KXB32165.1"/>
    <property type="molecule type" value="Genomic_DNA"/>
</dbReference>
<keyword evidence="3" id="KW-1185">Reference proteome</keyword>
<dbReference type="AlphaFoldDB" id="A0A133XMK5"/>
<evidence type="ECO:0000256" key="1">
    <source>
        <dbReference type="SAM" id="Phobius"/>
    </source>
</evidence>
<accession>A0A133XMK5</accession>
<evidence type="ECO:0000313" key="3">
    <source>
        <dbReference type="Proteomes" id="UP000070186"/>
    </source>
</evidence>